<accession>A0A1F6VPM8</accession>
<comment type="caution">
    <text evidence="1">The sequence shown here is derived from an EMBL/GenBank/DDBJ whole genome shotgun (WGS) entry which is preliminary data.</text>
</comment>
<proteinExistence type="predicted"/>
<dbReference type="AlphaFoldDB" id="A0A1F6VPM8"/>
<reference evidence="1 2" key="1">
    <citation type="journal article" date="2016" name="Nat. Commun.">
        <title>Thousands of microbial genomes shed light on interconnected biogeochemical processes in an aquifer system.</title>
        <authorList>
            <person name="Anantharaman K."/>
            <person name="Brown C.T."/>
            <person name="Hug L.A."/>
            <person name="Sharon I."/>
            <person name="Castelle C.J."/>
            <person name="Probst A.J."/>
            <person name="Thomas B.C."/>
            <person name="Singh A."/>
            <person name="Wilkins M.J."/>
            <person name="Karaoz U."/>
            <person name="Brodie E.L."/>
            <person name="Williams K.H."/>
            <person name="Hubbard S.S."/>
            <person name="Banfield J.F."/>
        </authorList>
    </citation>
    <scope>NUCLEOTIDE SEQUENCE [LARGE SCALE GENOMIC DNA]</scope>
</reference>
<dbReference type="Proteomes" id="UP000177112">
    <property type="component" value="Unassembled WGS sequence"/>
</dbReference>
<dbReference type="EMBL" id="MFTY01000006">
    <property type="protein sequence ID" value="OGI71593.1"/>
    <property type="molecule type" value="Genomic_DNA"/>
</dbReference>
<protein>
    <submittedName>
        <fullName evidence="1">Uncharacterized protein</fullName>
    </submittedName>
</protein>
<dbReference type="STRING" id="1801748.A3B84_02170"/>
<evidence type="ECO:0000313" key="2">
    <source>
        <dbReference type="Proteomes" id="UP000177112"/>
    </source>
</evidence>
<evidence type="ECO:0000313" key="1">
    <source>
        <dbReference type="EMBL" id="OGI71593.1"/>
    </source>
</evidence>
<name>A0A1F6VPM8_9BACT</name>
<organism evidence="1 2">
    <name type="scientific">Candidatus Nomurabacteria bacterium RIFCSPHIGHO2_02_FULL_35_13</name>
    <dbReference type="NCBI Taxonomy" id="1801748"/>
    <lineage>
        <taxon>Bacteria</taxon>
        <taxon>Candidatus Nomuraibacteriota</taxon>
    </lineage>
</organism>
<gene>
    <name evidence="1" type="ORF">A3B84_02170</name>
</gene>
<sequence length="217" mass="22327">MKTKIILNKKIVIGFSLLFLFFVVQFYPIVETVIAASATDNVIVTLDVTTGITISDGADATMSPNLGVTSDQSIGNSSWIVKTNAALGYTLAVKASTTPALKNGVVDSFADYTEVVAGTPEVWSVGSGDKEFGYSAYGTDTATATWGTSASCGASGVPAVAQKYVGFLLTDKTIATRATVTPNAGITTTICFAAQQNAVFAASGTYTATITATALTL</sequence>